<evidence type="ECO:0000256" key="2">
    <source>
        <dbReference type="ARBA" id="ARBA00023277"/>
    </source>
</evidence>
<evidence type="ECO:0000313" key="4">
    <source>
        <dbReference type="EMBL" id="HER97189.1"/>
    </source>
</evidence>
<dbReference type="GO" id="GO:0008736">
    <property type="term" value="F:L-fucose isomerase activity"/>
    <property type="evidence" value="ECO:0007669"/>
    <property type="project" value="InterPro"/>
</dbReference>
<reference evidence="4" key="1">
    <citation type="journal article" date="2020" name="mSystems">
        <title>Genome- and Community-Level Interaction Insights into Carbon Utilization and Element Cycling Functions of Hydrothermarchaeota in Hydrothermal Sediment.</title>
        <authorList>
            <person name="Zhou Z."/>
            <person name="Liu Y."/>
            <person name="Xu W."/>
            <person name="Pan J."/>
            <person name="Luo Z.H."/>
            <person name="Li M."/>
        </authorList>
    </citation>
    <scope>NUCLEOTIDE SEQUENCE [LARGE SCALE GENOMIC DNA]</scope>
    <source>
        <strain evidence="4">SpSt-143</strain>
    </source>
</reference>
<proteinExistence type="predicted"/>
<evidence type="ECO:0000259" key="3">
    <source>
        <dbReference type="Pfam" id="PF02952"/>
    </source>
</evidence>
<dbReference type="GO" id="GO:0005737">
    <property type="term" value="C:cytoplasm"/>
    <property type="evidence" value="ECO:0007669"/>
    <property type="project" value="InterPro"/>
</dbReference>
<protein>
    <submittedName>
        <fullName evidence="4">Fucose isomerase</fullName>
    </submittedName>
</protein>
<dbReference type="PANTHER" id="PTHR36120">
    <property type="entry name" value="FUCOSE ISOMERASE"/>
    <property type="match status" value="1"/>
</dbReference>
<gene>
    <name evidence="4" type="ORF">ENO59_11915</name>
</gene>
<dbReference type="Pfam" id="PF02952">
    <property type="entry name" value="Fucose_iso_C"/>
    <property type="match status" value="1"/>
</dbReference>
<keyword evidence="2" id="KW-0119">Carbohydrate metabolism</keyword>
<name>A0A7V2B2M8_RHOMR</name>
<organism evidence="4">
    <name type="scientific">Rhodothermus marinus</name>
    <name type="common">Rhodothermus obamensis</name>
    <dbReference type="NCBI Taxonomy" id="29549"/>
    <lineage>
        <taxon>Bacteria</taxon>
        <taxon>Pseudomonadati</taxon>
        <taxon>Rhodothermota</taxon>
        <taxon>Rhodothermia</taxon>
        <taxon>Rhodothermales</taxon>
        <taxon>Rhodothermaceae</taxon>
        <taxon>Rhodothermus</taxon>
    </lineage>
</organism>
<dbReference type="SUPFAM" id="SSF53743">
    <property type="entry name" value="FucI/AraA N-terminal and middle domains"/>
    <property type="match status" value="1"/>
</dbReference>
<accession>A0A7V2B2M8</accession>
<dbReference type="PANTHER" id="PTHR36120:SF1">
    <property type="entry name" value="L-FUCOSE ISOMERASE C-TERMINAL DOMAIN-CONTAINING PROTEIN"/>
    <property type="match status" value="1"/>
</dbReference>
<dbReference type="InterPro" id="IPR015888">
    <property type="entry name" value="Fuc_isomerase_C"/>
</dbReference>
<keyword evidence="1 4" id="KW-0413">Isomerase</keyword>
<sequence length="467" mass="52343">MVTLGVLIGNRGFFPAHLCTEGRRQILQVLEAEGIRPLLLPEEATRNGAVESLNEARQYADFFKAHRDELDGILVSLPNFGDERAIANALRWAGLEVPVLVHAFPDRSDRMSINFRRDSFCGKISVCNNLYQYGIRYSLTRLHTVDPESEAFRIDLRRFAAVCRVVRALRGARIGQIGARPAAFNTVRYSEKLLERTGITVEPLDLSELLGWIRRMDDRDALVQQKLEAIRAYTEVQSIPQESLLKLAKLGVAIDRFLQEKELKAVAIQCWTALEEFYGVVPCTPMSMLSNQLIPSACEADIPGVVSMYLLQQASQKPAALLDWNNNYRDELDKGVVFHCSNLPAAFFESQRMDYQEIIAGTVGKENTYGTIVGRIAPGPFTFCGLTTDEFRGRVRVYVGEGRFTDDPLETFGGYGVFEVPGLQQLLRYICANGFPHHVAATLTHVADAVAEALATYMDWEVYRHVA</sequence>
<evidence type="ECO:0000256" key="1">
    <source>
        <dbReference type="ARBA" id="ARBA00023235"/>
    </source>
</evidence>
<dbReference type="EMBL" id="DSGB01000006">
    <property type="protein sequence ID" value="HER97189.1"/>
    <property type="molecule type" value="Genomic_DNA"/>
</dbReference>
<dbReference type="CDD" id="cd00578">
    <property type="entry name" value="L-fuc_L-ara-isomerases"/>
    <property type="match status" value="1"/>
</dbReference>
<dbReference type="GO" id="GO:0006004">
    <property type="term" value="P:fucose metabolic process"/>
    <property type="evidence" value="ECO:0007669"/>
    <property type="project" value="InterPro"/>
</dbReference>
<dbReference type="InterPro" id="IPR009015">
    <property type="entry name" value="Fucose_isomerase_N/cen_sf"/>
</dbReference>
<comment type="caution">
    <text evidence="4">The sequence shown here is derived from an EMBL/GenBank/DDBJ whole genome shotgun (WGS) entry which is preliminary data.</text>
</comment>
<dbReference type="AlphaFoldDB" id="A0A7V2B2M8"/>
<feature type="domain" description="L-fucose isomerase C-terminal" evidence="3">
    <location>
        <begin position="338"/>
        <end position="463"/>
    </location>
</feature>